<keyword evidence="2" id="KW-1185">Reference proteome</keyword>
<dbReference type="InParanoid" id="F8Q141"/>
<evidence type="ECO:0000313" key="1">
    <source>
        <dbReference type="EMBL" id="EGN98019.1"/>
    </source>
</evidence>
<dbReference type="HOGENOM" id="CLU_128903_0_0_1"/>
<protein>
    <submittedName>
        <fullName evidence="1">Uncharacterized protein</fullName>
    </submittedName>
</protein>
<sequence length="179" mass="19546">MDLNWQLPLPNYLMCNFTSFTYSTLLFRSDRYRVNIGMAFVEDIAPIASAACLMREFNAKNLMGFSKLTQASKRADVCFICPPHYVKSQSIKCPNNGARAFGSIHPATYNHDPAAALVRPARDLRNLLEPPPTRCSANAVPPLYGSAPKHDAPEMIQVGFTTQPKSPSASSGSGPLVVV</sequence>
<dbReference type="AlphaFoldDB" id="F8Q141"/>
<evidence type="ECO:0000313" key="2">
    <source>
        <dbReference type="Proteomes" id="UP000008063"/>
    </source>
</evidence>
<accession>F8Q141</accession>
<organism evidence="2">
    <name type="scientific">Serpula lacrymans var. lacrymans (strain S7.3)</name>
    <name type="common">Dry rot fungus</name>
    <dbReference type="NCBI Taxonomy" id="936435"/>
    <lineage>
        <taxon>Eukaryota</taxon>
        <taxon>Fungi</taxon>
        <taxon>Dikarya</taxon>
        <taxon>Basidiomycota</taxon>
        <taxon>Agaricomycotina</taxon>
        <taxon>Agaricomycetes</taxon>
        <taxon>Agaricomycetidae</taxon>
        <taxon>Boletales</taxon>
        <taxon>Coniophorineae</taxon>
        <taxon>Serpulaceae</taxon>
        <taxon>Serpula</taxon>
    </lineage>
</organism>
<proteinExistence type="predicted"/>
<dbReference type="EMBL" id="GL945481">
    <property type="protein sequence ID" value="EGN98019.1"/>
    <property type="molecule type" value="Genomic_DNA"/>
</dbReference>
<reference evidence="2" key="1">
    <citation type="journal article" date="2011" name="Science">
        <title>The plant cell wall-decomposing machinery underlies the functional diversity of forest fungi.</title>
        <authorList>
            <person name="Eastwood D.C."/>
            <person name="Floudas D."/>
            <person name="Binder M."/>
            <person name="Majcherczyk A."/>
            <person name="Schneider P."/>
            <person name="Aerts A."/>
            <person name="Asiegbu F.O."/>
            <person name="Baker S.E."/>
            <person name="Barry K."/>
            <person name="Bendiksby M."/>
            <person name="Blumentritt M."/>
            <person name="Coutinho P.M."/>
            <person name="Cullen D."/>
            <person name="de Vries R.P."/>
            <person name="Gathman A."/>
            <person name="Goodell B."/>
            <person name="Henrissat B."/>
            <person name="Ihrmark K."/>
            <person name="Kauserud H."/>
            <person name="Kohler A."/>
            <person name="LaButti K."/>
            <person name="Lapidus A."/>
            <person name="Lavin J.L."/>
            <person name="Lee Y.-H."/>
            <person name="Lindquist E."/>
            <person name="Lilly W."/>
            <person name="Lucas S."/>
            <person name="Morin E."/>
            <person name="Murat C."/>
            <person name="Oguiza J.A."/>
            <person name="Park J."/>
            <person name="Pisabarro A.G."/>
            <person name="Riley R."/>
            <person name="Rosling A."/>
            <person name="Salamov A."/>
            <person name="Schmidt O."/>
            <person name="Schmutz J."/>
            <person name="Skrede I."/>
            <person name="Stenlid J."/>
            <person name="Wiebenga A."/>
            <person name="Xie X."/>
            <person name="Kuees U."/>
            <person name="Hibbett D.S."/>
            <person name="Hoffmeister D."/>
            <person name="Hoegberg N."/>
            <person name="Martin F."/>
            <person name="Grigoriev I.V."/>
            <person name="Watkinson S.C."/>
        </authorList>
    </citation>
    <scope>NUCLEOTIDE SEQUENCE [LARGE SCALE GENOMIC DNA]</scope>
    <source>
        <strain evidence="2">strain S7.3</strain>
    </source>
</reference>
<name>F8Q141_SERL3</name>
<gene>
    <name evidence="1" type="ORF">SERLA73DRAFT_74276</name>
</gene>
<dbReference type="Proteomes" id="UP000008063">
    <property type="component" value="Unassembled WGS sequence"/>
</dbReference>